<accession>A0A504IY42</accession>
<reference evidence="1 2" key="1">
    <citation type="submission" date="2019-06" db="EMBL/GenBank/DDBJ databases">
        <authorList>
            <person name="Meng X."/>
        </authorList>
    </citation>
    <scope>NUCLEOTIDE SEQUENCE [LARGE SCALE GENOMIC DNA]</scope>
    <source>
        <strain evidence="1 2">M625</strain>
    </source>
</reference>
<gene>
    <name evidence="1" type="ORF">FHK87_24950</name>
</gene>
<evidence type="ECO:0000313" key="2">
    <source>
        <dbReference type="Proteomes" id="UP000315540"/>
    </source>
</evidence>
<keyword evidence="2" id="KW-1185">Reference proteome</keyword>
<dbReference type="GO" id="GO:0033104">
    <property type="term" value="C:type VI protein secretion system complex"/>
    <property type="evidence" value="ECO:0007669"/>
    <property type="project" value="InterPro"/>
</dbReference>
<protein>
    <recommendedName>
        <fullName evidence="3">Phage tail protein</fullName>
    </recommendedName>
</protein>
<dbReference type="InterPro" id="IPR041408">
    <property type="entry name" value="Hcp_Tssd"/>
</dbReference>
<dbReference type="EMBL" id="VFWZ01000011">
    <property type="protein sequence ID" value="TPN81235.1"/>
    <property type="molecule type" value="Genomic_DNA"/>
</dbReference>
<evidence type="ECO:0008006" key="3">
    <source>
        <dbReference type="Google" id="ProtNLM"/>
    </source>
</evidence>
<evidence type="ECO:0000313" key="1">
    <source>
        <dbReference type="EMBL" id="TPN81235.1"/>
    </source>
</evidence>
<dbReference type="RefSeq" id="WP_140597609.1">
    <property type="nucleotide sequence ID" value="NZ_VFWZ01000011.1"/>
</dbReference>
<comment type="caution">
    <text evidence="1">The sequence shown here is derived from an EMBL/GenBank/DDBJ whole genome shotgun (WGS) entry which is preliminary data.</text>
</comment>
<organism evidence="1 2">
    <name type="scientific">Aquimarina algicola</name>
    <dbReference type="NCBI Taxonomy" id="2589995"/>
    <lineage>
        <taxon>Bacteria</taxon>
        <taxon>Pseudomonadati</taxon>
        <taxon>Bacteroidota</taxon>
        <taxon>Flavobacteriia</taxon>
        <taxon>Flavobacteriales</taxon>
        <taxon>Flavobacteriaceae</taxon>
        <taxon>Aquimarina</taxon>
    </lineage>
</organism>
<name>A0A504IY42_9FLAO</name>
<dbReference type="OrthoDB" id="955509at2"/>
<dbReference type="AlphaFoldDB" id="A0A504IY42"/>
<dbReference type="Pfam" id="PF17642">
    <property type="entry name" value="TssD"/>
    <property type="match status" value="1"/>
</dbReference>
<proteinExistence type="predicted"/>
<dbReference type="Proteomes" id="UP000315540">
    <property type="component" value="Unassembled WGS sequence"/>
</dbReference>
<sequence>MSFLSKLHIDGEEFNVLEFEFSVEQSVDESNRPCARPKGGVIEMLIESNTKVDFFEWSKSSSATKDGRIEFYRRDNISSLKKLQFNEAYCIKYTEKFNSIDNEPLKIFLKISAKELTMRGTTLTNNWPLKA</sequence>